<keyword evidence="4 12" id="KW-0378">Hydrolase</keyword>
<dbReference type="InterPro" id="IPR009000">
    <property type="entry name" value="Transl_B-barrel_sf"/>
</dbReference>
<dbReference type="InterPro" id="IPR035654">
    <property type="entry name" value="LepA_IV"/>
</dbReference>
<dbReference type="SUPFAM" id="SSF52540">
    <property type="entry name" value="P-loop containing nucleoside triphosphate hydrolases"/>
    <property type="match status" value="1"/>
</dbReference>
<dbReference type="PROSITE" id="PS00301">
    <property type="entry name" value="G_TR_1"/>
    <property type="match status" value="1"/>
</dbReference>
<keyword evidence="6 12" id="KW-0342">GTP-binding</keyword>
<evidence type="ECO:0000256" key="9">
    <source>
        <dbReference type="ARBA" id="ARBA00057626"/>
    </source>
</evidence>
<gene>
    <name evidence="12" type="primary">lepA</name>
    <name evidence="14" type="ORF">BET03_02710</name>
</gene>
<dbReference type="GO" id="GO:0005525">
    <property type="term" value="F:GTP binding"/>
    <property type="evidence" value="ECO:0007669"/>
    <property type="project" value="UniProtKB-UniRule"/>
</dbReference>
<evidence type="ECO:0000256" key="3">
    <source>
        <dbReference type="ARBA" id="ARBA00022741"/>
    </source>
</evidence>
<comment type="subcellular location">
    <subcellularLocation>
        <location evidence="12">Cell membrane</location>
        <topology evidence="12">Peripheral membrane protein</topology>
        <orientation evidence="12">Cytoplasmic side</orientation>
    </subcellularLocation>
</comment>
<dbReference type="EMBL" id="MCIB01000001">
    <property type="protein sequence ID" value="RKD34750.1"/>
    <property type="molecule type" value="Genomic_DNA"/>
</dbReference>
<evidence type="ECO:0000256" key="6">
    <source>
        <dbReference type="ARBA" id="ARBA00023134"/>
    </source>
</evidence>
<evidence type="ECO:0000256" key="11">
    <source>
        <dbReference type="ARBA" id="ARBA00066744"/>
    </source>
</evidence>
<dbReference type="Gene3D" id="3.30.70.2570">
    <property type="entry name" value="Elongation factor 4, C-terminal domain"/>
    <property type="match status" value="1"/>
</dbReference>
<dbReference type="Gene3D" id="3.30.70.870">
    <property type="entry name" value="Elongation Factor G (Translational Gtpase), domain 3"/>
    <property type="match status" value="1"/>
</dbReference>
<dbReference type="SUPFAM" id="SSF50447">
    <property type="entry name" value="Translation proteins"/>
    <property type="match status" value="1"/>
</dbReference>
<dbReference type="Pfam" id="PF00009">
    <property type="entry name" value="GTP_EFTU"/>
    <property type="match status" value="1"/>
</dbReference>
<sequence>MSNSRQNRVRNFSIIAHIDHGKSTLADRLIEETGLLTEREMKEQILDNMDLERERGITIKLQTTRLVYKAKDGNEYILNLIDTPGHVDFNYEVSRSLAACEGALLVVDAAQGIEAQTLANVYLALDQDLEIIPVINKIDLPSARPEEIKKEIEDVIGLDCSDIPLISAKEGINIEDVLESIVQKIPAPKGDSGAPLKALIFDSFYDSYKGVTAYIRVVEGTIKPGMKIKMMATDKEFEVSEVGIFTPSQVPVDELRAGDVGYVTASIKNVRDARVGDTITEADRPANKPLPGYKKVTPMVYCGVYPAEGEDFNNVKDALEKLQVNDAALTFEPETSAALGFGFRCGFLGLLHMEIIQERLEREFDLNIITTAPSVIYKIKKKDGEIINIQNPTNLPPLTEIEYMEEPIVESSIMAPKEYVGPIMELCQARRGTLKNMEYLDQTRVVLHYDLPLNEVIYDFFDALKSKTKGFASLDYELKGYERSDLVKLDILINKEVVDAFSIIVHREKAYERGRSIAEKLKETIPRHLFAIPIQAAIGSKIVARETVKALRKDVLAKCYGGDVSRKKKLLQKQKEGKKRMRQLGNVEVPQEAFLSVLKFDND</sequence>
<dbReference type="GO" id="GO:0003924">
    <property type="term" value="F:GTPase activity"/>
    <property type="evidence" value="ECO:0007669"/>
    <property type="project" value="UniProtKB-UniRule"/>
</dbReference>
<dbReference type="PROSITE" id="PS51722">
    <property type="entry name" value="G_TR_2"/>
    <property type="match status" value="1"/>
</dbReference>
<dbReference type="Pfam" id="PF03144">
    <property type="entry name" value="GTP_EFTU_D2"/>
    <property type="match status" value="1"/>
</dbReference>
<dbReference type="GO" id="GO:0003746">
    <property type="term" value="F:translation elongation factor activity"/>
    <property type="evidence" value="ECO:0007669"/>
    <property type="project" value="UniProtKB-UniRule"/>
</dbReference>
<evidence type="ECO:0000256" key="10">
    <source>
        <dbReference type="ARBA" id="ARBA00061052"/>
    </source>
</evidence>
<dbReference type="FunFam" id="3.30.70.870:FF:000004">
    <property type="entry name" value="Translation factor GUF1, mitochondrial"/>
    <property type="match status" value="1"/>
</dbReference>
<keyword evidence="15" id="KW-1185">Reference proteome</keyword>
<dbReference type="Proteomes" id="UP000284177">
    <property type="component" value="Unassembled WGS sequence"/>
</dbReference>
<dbReference type="InterPro" id="IPR000795">
    <property type="entry name" value="T_Tr_GTP-bd_dom"/>
</dbReference>
<dbReference type="CDD" id="cd16260">
    <property type="entry name" value="EF4_III"/>
    <property type="match status" value="1"/>
</dbReference>
<dbReference type="SUPFAM" id="SSF54980">
    <property type="entry name" value="EF-G C-terminal domain-like"/>
    <property type="match status" value="2"/>
</dbReference>
<keyword evidence="2 12" id="KW-1003">Cell membrane</keyword>
<evidence type="ECO:0000313" key="15">
    <source>
        <dbReference type="Proteomes" id="UP000284177"/>
    </source>
</evidence>
<dbReference type="FunFam" id="3.30.70.240:FF:000007">
    <property type="entry name" value="Translation factor GUF1, mitochondrial"/>
    <property type="match status" value="1"/>
</dbReference>
<evidence type="ECO:0000313" key="14">
    <source>
        <dbReference type="EMBL" id="RKD34750.1"/>
    </source>
</evidence>
<keyword evidence="7 12" id="KW-0472">Membrane</keyword>
<dbReference type="InterPro" id="IPR038363">
    <property type="entry name" value="LepA_C_sf"/>
</dbReference>
<feature type="binding site" evidence="12">
    <location>
        <begin position="19"/>
        <end position="24"/>
    </location>
    <ligand>
        <name>GTP</name>
        <dbReference type="ChEBI" id="CHEBI:37565"/>
    </ligand>
</feature>
<reference evidence="14 15" key="1">
    <citation type="submission" date="2016-08" db="EMBL/GenBank/DDBJ databases">
        <title>Novel Firmicutes and Novel Genomes.</title>
        <authorList>
            <person name="Poppleton D.I."/>
            <person name="Gribaldo S."/>
        </authorList>
    </citation>
    <scope>NUCLEOTIDE SEQUENCE [LARGE SCALE GENOMIC DNA]</scope>
    <source>
        <strain evidence="14 15">CTT3</strain>
    </source>
</reference>
<evidence type="ECO:0000256" key="8">
    <source>
        <dbReference type="ARBA" id="ARBA00050293"/>
    </source>
</evidence>
<dbReference type="GO" id="GO:0005886">
    <property type="term" value="C:plasma membrane"/>
    <property type="evidence" value="ECO:0007669"/>
    <property type="project" value="UniProtKB-SubCell"/>
</dbReference>
<dbReference type="InterPro" id="IPR004161">
    <property type="entry name" value="EFTu-like_2"/>
</dbReference>
<comment type="catalytic activity">
    <reaction evidence="8 12">
        <text>GTP + H2O = GDP + phosphate + H(+)</text>
        <dbReference type="Rhea" id="RHEA:19669"/>
        <dbReference type="ChEBI" id="CHEBI:15377"/>
        <dbReference type="ChEBI" id="CHEBI:15378"/>
        <dbReference type="ChEBI" id="CHEBI:37565"/>
        <dbReference type="ChEBI" id="CHEBI:43474"/>
        <dbReference type="ChEBI" id="CHEBI:58189"/>
        <dbReference type="EC" id="3.6.5.n1"/>
    </reaction>
</comment>
<dbReference type="OrthoDB" id="9804431at2"/>
<dbReference type="Pfam" id="PF06421">
    <property type="entry name" value="LepA_C"/>
    <property type="match status" value="1"/>
</dbReference>
<dbReference type="NCBIfam" id="TIGR00231">
    <property type="entry name" value="small_GTP"/>
    <property type="match status" value="1"/>
</dbReference>
<organism evidence="14 15">
    <name type="scientific">Thermohalobacter berrensis</name>
    <dbReference type="NCBI Taxonomy" id="99594"/>
    <lineage>
        <taxon>Bacteria</taxon>
        <taxon>Bacillati</taxon>
        <taxon>Bacillota</taxon>
        <taxon>Tissierellia</taxon>
        <taxon>Tissierellales</taxon>
        <taxon>Thermohalobacteraceae</taxon>
        <taxon>Thermohalobacter</taxon>
    </lineage>
</organism>
<dbReference type="FunFam" id="3.30.70.2570:FF:000001">
    <property type="entry name" value="Translation factor GUF1, mitochondrial"/>
    <property type="match status" value="1"/>
</dbReference>
<keyword evidence="3 12" id="KW-0547">Nucleotide-binding</keyword>
<evidence type="ECO:0000256" key="7">
    <source>
        <dbReference type="ARBA" id="ARBA00023136"/>
    </source>
</evidence>
<dbReference type="CDD" id="cd01890">
    <property type="entry name" value="LepA"/>
    <property type="match status" value="1"/>
</dbReference>
<dbReference type="NCBIfam" id="TIGR01393">
    <property type="entry name" value="lepA"/>
    <property type="match status" value="1"/>
</dbReference>
<dbReference type="SMART" id="SM00838">
    <property type="entry name" value="EFG_C"/>
    <property type="match status" value="1"/>
</dbReference>
<dbReference type="HAMAP" id="MF_00071">
    <property type="entry name" value="LepA"/>
    <property type="match status" value="1"/>
</dbReference>
<dbReference type="InterPro" id="IPR035647">
    <property type="entry name" value="EFG_III/V"/>
</dbReference>
<feature type="domain" description="Tr-type G" evidence="13">
    <location>
        <begin position="7"/>
        <end position="189"/>
    </location>
</feature>
<dbReference type="InterPro" id="IPR013842">
    <property type="entry name" value="LepA_CTD"/>
</dbReference>
<comment type="function">
    <text evidence="9 12">Required for accurate and efficient protein synthesis under certain stress conditions. May act as a fidelity factor of the translation reaction, by catalyzing a one-codon backward translocation of tRNAs on improperly translocated ribosomes. Back-translocation proceeds from a post-translocation (POST) complex to a pre-translocation (PRE) complex, thus giving elongation factor G a second chance to translocate the tRNAs correctly. Binds to ribosomes in a GTP-dependent manner.</text>
</comment>
<evidence type="ECO:0000256" key="12">
    <source>
        <dbReference type="HAMAP-Rule" id="MF_00071"/>
    </source>
</evidence>
<dbReference type="InterPro" id="IPR000640">
    <property type="entry name" value="EFG_V-like"/>
</dbReference>
<dbReference type="PANTHER" id="PTHR43512:SF4">
    <property type="entry name" value="TRANSLATION FACTOR GUF1 HOMOLOG, CHLOROPLASTIC"/>
    <property type="match status" value="1"/>
</dbReference>
<protein>
    <recommendedName>
        <fullName evidence="11 12">Elongation factor 4</fullName>
        <shortName evidence="12">EF-4</shortName>
        <ecNumber evidence="11 12">3.6.5.n1</ecNumber>
    </recommendedName>
    <alternativeName>
        <fullName evidence="12">Ribosomal back-translocase LepA</fullName>
    </alternativeName>
</protein>
<dbReference type="RefSeq" id="WP_120166977.1">
    <property type="nucleotide sequence ID" value="NZ_MCIB01000001.1"/>
</dbReference>
<dbReference type="FunFam" id="3.40.50.300:FF:000078">
    <property type="entry name" value="Elongation factor 4"/>
    <property type="match status" value="1"/>
</dbReference>
<keyword evidence="5 12" id="KW-0648">Protein biosynthesis</keyword>
<dbReference type="EC" id="3.6.5.n1" evidence="11 12"/>
<accession>A0A419TBA3</accession>
<dbReference type="PRINTS" id="PR00315">
    <property type="entry name" value="ELONGATNFCT"/>
</dbReference>
<name>A0A419TBA3_9FIRM</name>
<feature type="binding site" evidence="12">
    <location>
        <begin position="136"/>
        <end position="139"/>
    </location>
    <ligand>
        <name>GTP</name>
        <dbReference type="ChEBI" id="CHEBI:37565"/>
    </ligand>
</feature>
<dbReference type="InterPro" id="IPR027417">
    <property type="entry name" value="P-loop_NTPase"/>
</dbReference>
<dbReference type="Gene3D" id="2.40.30.10">
    <property type="entry name" value="Translation factors"/>
    <property type="match status" value="1"/>
</dbReference>
<dbReference type="GO" id="GO:0043022">
    <property type="term" value="F:ribosome binding"/>
    <property type="evidence" value="ECO:0007669"/>
    <property type="project" value="UniProtKB-UniRule"/>
</dbReference>
<dbReference type="Gene3D" id="3.30.70.240">
    <property type="match status" value="1"/>
</dbReference>
<dbReference type="CDD" id="cd03709">
    <property type="entry name" value="lepA_C"/>
    <property type="match status" value="1"/>
</dbReference>
<keyword evidence="14" id="KW-0251">Elongation factor</keyword>
<evidence type="ECO:0000256" key="5">
    <source>
        <dbReference type="ARBA" id="ARBA00022917"/>
    </source>
</evidence>
<evidence type="ECO:0000256" key="4">
    <source>
        <dbReference type="ARBA" id="ARBA00022801"/>
    </source>
</evidence>
<dbReference type="GO" id="GO:0045727">
    <property type="term" value="P:positive regulation of translation"/>
    <property type="evidence" value="ECO:0007669"/>
    <property type="project" value="UniProtKB-UniRule"/>
</dbReference>
<proteinExistence type="inferred from homology"/>
<comment type="similarity">
    <text evidence="1 12">Belongs to the TRAFAC class translation factor GTPase superfamily. Classic translation factor GTPase family. LepA subfamily.</text>
</comment>
<evidence type="ECO:0000256" key="1">
    <source>
        <dbReference type="ARBA" id="ARBA00005454"/>
    </source>
</evidence>
<dbReference type="InterPro" id="IPR031157">
    <property type="entry name" value="G_TR_CS"/>
</dbReference>
<comment type="similarity">
    <text evidence="10">Belongs to the GTP-binding elongation factor family. LepA subfamily.</text>
</comment>
<evidence type="ECO:0000259" key="13">
    <source>
        <dbReference type="PROSITE" id="PS51722"/>
    </source>
</evidence>
<evidence type="ECO:0000256" key="2">
    <source>
        <dbReference type="ARBA" id="ARBA00022475"/>
    </source>
</evidence>
<dbReference type="InterPro" id="IPR006297">
    <property type="entry name" value="EF-4"/>
</dbReference>
<dbReference type="Gene3D" id="3.40.50.300">
    <property type="entry name" value="P-loop containing nucleotide triphosphate hydrolases"/>
    <property type="match status" value="1"/>
</dbReference>
<comment type="caution">
    <text evidence="14">The sequence shown here is derived from an EMBL/GenBank/DDBJ whole genome shotgun (WGS) entry which is preliminary data.</text>
</comment>
<dbReference type="Pfam" id="PF00679">
    <property type="entry name" value="EFG_C"/>
    <property type="match status" value="1"/>
</dbReference>
<dbReference type="CDD" id="cd03699">
    <property type="entry name" value="EF4_II"/>
    <property type="match status" value="1"/>
</dbReference>
<dbReference type="InterPro" id="IPR005225">
    <property type="entry name" value="Small_GTP-bd"/>
</dbReference>
<dbReference type="AlphaFoldDB" id="A0A419TBA3"/>
<dbReference type="FunFam" id="2.40.30.10:FF:000015">
    <property type="entry name" value="Translation factor GUF1, mitochondrial"/>
    <property type="match status" value="1"/>
</dbReference>
<dbReference type="PANTHER" id="PTHR43512">
    <property type="entry name" value="TRANSLATION FACTOR GUF1-RELATED"/>
    <property type="match status" value="1"/>
</dbReference>